<evidence type="ECO:0000313" key="5">
    <source>
        <dbReference type="Proteomes" id="UP000802098"/>
    </source>
</evidence>
<evidence type="ECO:0000256" key="2">
    <source>
        <dbReference type="SAM" id="SignalP"/>
    </source>
</evidence>
<evidence type="ECO:0000259" key="3">
    <source>
        <dbReference type="Pfam" id="PF13511"/>
    </source>
</evidence>
<dbReference type="Proteomes" id="UP000802098">
    <property type="component" value="Unassembled WGS sequence"/>
</dbReference>
<dbReference type="InterPro" id="IPR025392">
    <property type="entry name" value="DUF4124"/>
</dbReference>
<feature type="chain" id="PRO_5047111058" evidence="2">
    <location>
        <begin position="19"/>
        <end position="183"/>
    </location>
</feature>
<keyword evidence="2" id="KW-0732">Signal</keyword>
<feature type="region of interest" description="Disordered" evidence="1">
    <location>
        <begin position="152"/>
        <end position="183"/>
    </location>
</feature>
<feature type="signal peptide" evidence="2">
    <location>
        <begin position="1"/>
        <end position="18"/>
    </location>
</feature>
<gene>
    <name evidence="4" type="ORF">G7087_15590</name>
</gene>
<name>A0ABX0I1W6_9BURK</name>
<evidence type="ECO:0000256" key="1">
    <source>
        <dbReference type="SAM" id="MobiDB-lite"/>
    </source>
</evidence>
<dbReference type="EMBL" id="JAAOCD010000008">
    <property type="protein sequence ID" value="NHK99806.1"/>
    <property type="molecule type" value="Genomic_DNA"/>
</dbReference>
<protein>
    <submittedName>
        <fullName evidence="4">DUF4124 domain-containing protein</fullName>
    </submittedName>
</protein>
<keyword evidence="5" id="KW-1185">Reference proteome</keyword>
<sequence>MRHGITAIVALLAGAASAQTVYRCEGPGGQTVFQQQPCANGGRAVDARPANSPMSTDPDVARRLAREREGTMTEDEMFQRFGQPVLTNTDRFGNSVSRQHIYRYADGSSRYVYTRDGIVVGMQERPAEAPAPGYVRPVGNGTEPCYSEQQIRAERVSASSITLSERQRQERERRISEMERCRR</sequence>
<organism evidence="4 5">
    <name type="scientific">Rubrivivax benzoatilyticus</name>
    <dbReference type="NCBI Taxonomy" id="316997"/>
    <lineage>
        <taxon>Bacteria</taxon>
        <taxon>Pseudomonadati</taxon>
        <taxon>Pseudomonadota</taxon>
        <taxon>Betaproteobacteria</taxon>
        <taxon>Burkholderiales</taxon>
        <taxon>Sphaerotilaceae</taxon>
        <taxon>Rubrivivax</taxon>
    </lineage>
</organism>
<dbReference type="Pfam" id="PF13511">
    <property type="entry name" value="DUF4124"/>
    <property type="match status" value="1"/>
</dbReference>
<feature type="domain" description="DUF4124" evidence="3">
    <location>
        <begin position="10"/>
        <end position="55"/>
    </location>
</feature>
<reference evidence="4 5" key="1">
    <citation type="submission" date="2020-03" db="EMBL/GenBank/DDBJ databases">
        <title>Rubrivivax benzoatilyticus JA2 (sequenced after 10 years sub-culturing).</title>
        <authorList>
            <person name="Gupta D."/>
            <person name="Chintalapati S."/>
            <person name="Chintalapati V.R."/>
        </authorList>
    </citation>
    <scope>NUCLEOTIDE SEQUENCE [LARGE SCALE GENOMIC DNA]</scope>
    <source>
        <strain evidence="4 5">JA2-Mal</strain>
    </source>
</reference>
<proteinExistence type="predicted"/>
<evidence type="ECO:0000313" key="4">
    <source>
        <dbReference type="EMBL" id="NHK99806.1"/>
    </source>
</evidence>
<accession>A0ABX0I1W6</accession>
<comment type="caution">
    <text evidence="4">The sequence shown here is derived from an EMBL/GenBank/DDBJ whole genome shotgun (WGS) entry which is preliminary data.</text>
</comment>
<feature type="compositionally biased region" description="Basic and acidic residues" evidence="1">
    <location>
        <begin position="165"/>
        <end position="183"/>
    </location>
</feature>